<evidence type="ECO:0000256" key="4">
    <source>
        <dbReference type="ARBA" id="ARBA00022827"/>
    </source>
</evidence>
<dbReference type="InterPro" id="IPR009075">
    <property type="entry name" value="AcylCo_DH/oxidase_C"/>
</dbReference>
<dbReference type="Gene3D" id="2.40.110.10">
    <property type="entry name" value="Butyryl-CoA Dehydrogenase, subunit A, domain 2"/>
    <property type="match status" value="1"/>
</dbReference>
<dbReference type="Gene3D" id="1.20.140.10">
    <property type="entry name" value="Butyryl-CoA Dehydrogenase, subunit A, domain 3"/>
    <property type="match status" value="1"/>
</dbReference>
<keyword evidence="4 6" id="KW-0274">FAD</keyword>
<dbReference type="InterPro" id="IPR050741">
    <property type="entry name" value="Acyl-CoA_dehydrogenase"/>
</dbReference>
<dbReference type="GO" id="GO:0005737">
    <property type="term" value="C:cytoplasm"/>
    <property type="evidence" value="ECO:0007669"/>
    <property type="project" value="TreeGrafter"/>
</dbReference>
<dbReference type="Pfam" id="PF02771">
    <property type="entry name" value="Acyl-CoA_dh_N"/>
    <property type="match status" value="1"/>
</dbReference>
<proteinExistence type="inferred from homology"/>
<dbReference type="InterPro" id="IPR036250">
    <property type="entry name" value="AcylCo_DH-like_C"/>
</dbReference>
<sequence>MTSPFDTEERLAFRKTIRDFVKREITPHAFDWDEAHKVPWEIHEKLGALGVFGFGVEEKYGGLGFDDAFMRAAYAEEMANCGVVGIMAAVGGRQLAMSAISRLAPEPIRAKVLPEIISGRKNAALAITEPGGGSDVANLTTHARREGDDYILSGAKTFITGGMTASYIVVGARTGGPGVGGISLLFVDADTEGLSRTELARKTGWWASDQASLYFDNVKVPAENLMGAEGRGFVGIMDSFNYERLGLIAGSLGMMRACLEDATEWARERKTFGKPLIGHQVIRHKLVEMSARIEAVACWLDRICWQINSGDMPVASLAKAKFFTTKALEYCVSEAIQVLGGAGYLRGCRIENIFRDYKVMAIGGGSEEIMRELAATQMGLTV</sequence>
<dbReference type="PANTHER" id="PTHR48083">
    <property type="entry name" value="MEDIUM-CHAIN SPECIFIC ACYL-COA DEHYDROGENASE, MITOCHONDRIAL-RELATED"/>
    <property type="match status" value="1"/>
</dbReference>
<dbReference type="GO" id="GO:0003995">
    <property type="term" value="F:acyl-CoA dehydrogenase activity"/>
    <property type="evidence" value="ECO:0007669"/>
    <property type="project" value="TreeGrafter"/>
</dbReference>
<dbReference type="InterPro" id="IPR013786">
    <property type="entry name" value="AcylCoA_DH/ox_N"/>
</dbReference>
<dbReference type="Pfam" id="PF00441">
    <property type="entry name" value="Acyl-CoA_dh_1"/>
    <property type="match status" value="1"/>
</dbReference>
<feature type="domain" description="Acyl-CoA dehydrogenase/oxidase N-terminal" evidence="9">
    <location>
        <begin position="7"/>
        <end position="119"/>
    </location>
</feature>
<evidence type="ECO:0000313" key="10">
    <source>
        <dbReference type="EMBL" id="HHI89110.1"/>
    </source>
</evidence>
<dbReference type="GO" id="GO:0033539">
    <property type="term" value="P:fatty acid beta-oxidation using acyl-CoA dehydrogenase"/>
    <property type="evidence" value="ECO:0007669"/>
    <property type="project" value="TreeGrafter"/>
</dbReference>
<feature type="domain" description="Acyl-CoA dehydrogenase/oxidase C-terminal" evidence="7">
    <location>
        <begin position="230"/>
        <end position="378"/>
    </location>
</feature>
<feature type="domain" description="Acyl-CoA oxidase/dehydrogenase middle" evidence="8">
    <location>
        <begin position="124"/>
        <end position="218"/>
    </location>
</feature>
<dbReference type="AlphaFoldDB" id="A0A7V5U1I7"/>
<dbReference type="EMBL" id="DROP01000273">
    <property type="protein sequence ID" value="HHI89110.1"/>
    <property type="molecule type" value="Genomic_DNA"/>
</dbReference>
<comment type="caution">
    <text evidence="10">The sequence shown here is derived from an EMBL/GenBank/DDBJ whole genome shotgun (WGS) entry which is preliminary data.</text>
</comment>
<keyword evidence="5 6" id="KW-0560">Oxidoreductase</keyword>
<organism evidence="10">
    <name type="scientific">Hellea balneolensis</name>
    <dbReference type="NCBI Taxonomy" id="287478"/>
    <lineage>
        <taxon>Bacteria</taxon>
        <taxon>Pseudomonadati</taxon>
        <taxon>Pseudomonadota</taxon>
        <taxon>Alphaproteobacteria</taxon>
        <taxon>Maricaulales</taxon>
        <taxon>Robiginitomaculaceae</taxon>
        <taxon>Hellea</taxon>
    </lineage>
</organism>
<dbReference type="FunFam" id="1.20.140.10:FF:000001">
    <property type="entry name" value="Acyl-CoA dehydrogenase"/>
    <property type="match status" value="1"/>
</dbReference>
<protein>
    <submittedName>
        <fullName evidence="10">Acyl-CoA dehydrogenase</fullName>
    </submittedName>
</protein>
<evidence type="ECO:0000256" key="6">
    <source>
        <dbReference type="RuleBase" id="RU362125"/>
    </source>
</evidence>
<dbReference type="Proteomes" id="UP000885806">
    <property type="component" value="Unassembled WGS sequence"/>
</dbReference>
<evidence type="ECO:0000259" key="9">
    <source>
        <dbReference type="Pfam" id="PF02771"/>
    </source>
</evidence>
<dbReference type="SUPFAM" id="SSF47203">
    <property type="entry name" value="Acyl-CoA dehydrogenase C-terminal domain-like"/>
    <property type="match status" value="1"/>
</dbReference>
<dbReference type="Pfam" id="PF02770">
    <property type="entry name" value="Acyl-CoA_dh_M"/>
    <property type="match status" value="1"/>
</dbReference>
<dbReference type="PANTHER" id="PTHR48083:SF28">
    <property type="entry name" value="ACYL-COA DEHYDROGENASE FAMILY PROTEIN (AFU_ORTHOLOGUE AFUA_6G10880)-RELATED"/>
    <property type="match status" value="1"/>
</dbReference>
<dbReference type="InterPro" id="IPR006091">
    <property type="entry name" value="Acyl-CoA_Oxase/DH_mid-dom"/>
</dbReference>
<accession>A0A7V5U1I7</accession>
<comment type="cofactor">
    <cofactor evidence="1 6">
        <name>FAD</name>
        <dbReference type="ChEBI" id="CHEBI:57692"/>
    </cofactor>
</comment>
<dbReference type="InterPro" id="IPR046373">
    <property type="entry name" value="Acyl-CoA_Oxase/DH_mid-dom_sf"/>
</dbReference>
<dbReference type="InterPro" id="IPR009100">
    <property type="entry name" value="AcylCoA_DH/oxidase_NM_dom_sf"/>
</dbReference>
<dbReference type="InterPro" id="IPR037069">
    <property type="entry name" value="AcylCoA_DH/ox_N_sf"/>
</dbReference>
<comment type="similarity">
    <text evidence="2 6">Belongs to the acyl-CoA dehydrogenase family.</text>
</comment>
<evidence type="ECO:0000259" key="8">
    <source>
        <dbReference type="Pfam" id="PF02770"/>
    </source>
</evidence>
<dbReference type="GO" id="GO:0050660">
    <property type="term" value="F:flavin adenine dinucleotide binding"/>
    <property type="evidence" value="ECO:0007669"/>
    <property type="project" value="InterPro"/>
</dbReference>
<evidence type="ECO:0000256" key="5">
    <source>
        <dbReference type="ARBA" id="ARBA00023002"/>
    </source>
</evidence>
<evidence type="ECO:0000259" key="7">
    <source>
        <dbReference type="Pfam" id="PF00441"/>
    </source>
</evidence>
<dbReference type="SUPFAM" id="SSF56645">
    <property type="entry name" value="Acyl-CoA dehydrogenase NM domain-like"/>
    <property type="match status" value="1"/>
</dbReference>
<dbReference type="Gene3D" id="1.10.540.10">
    <property type="entry name" value="Acyl-CoA dehydrogenase/oxidase, N-terminal domain"/>
    <property type="match status" value="1"/>
</dbReference>
<reference evidence="10" key="1">
    <citation type="journal article" date="2020" name="mSystems">
        <title>Genome- and Community-Level Interaction Insights into Carbon Utilization and Element Cycling Functions of Hydrothermarchaeota in Hydrothermal Sediment.</title>
        <authorList>
            <person name="Zhou Z."/>
            <person name="Liu Y."/>
            <person name="Xu W."/>
            <person name="Pan J."/>
            <person name="Luo Z.H."/>
            <person name="Li M."/>
        </authorList>
    </citation>
    <scope>NUCLEOTIDE SEQUENCE [LARGE SCALE GENOMIC DNA]</scope>
    <source>
        <strain evidence="10">HyVt-538</strain>
    </source>
</reference>
<dbReference type="FunFam" id="2.40.110.10:FF:000002">
    <property type="entry name" value="Acyl-CoA dehydrogenase fadE12"/>
    <property type="match status" value="1"/>
</dbReference>
<keyword evidence="3 6" id="KW-0285">Flavoprotein</keyword>
<evidence type="ECO:0000256" key="1">
    <source>
        <dbReference type="ARBA" id="ARBA00001974"/>
    </source>
</evidence>
<name>A0A7V5U1I7_9PROT</name>
<gene>
    <name evidence="10" type="ORF">ENK01_04070</name>
</gene>
<evidence type="ECO:0000256" key="3">
    <source>
        <dbReference type="ARBA" id="ARBA00022630"/>
    </source>
</evidence>
<evidence type="ECO:0000256" key="2">
    <source>
        <dbReference type="ARBA" id="ARBA00009347"/>
    </source>
</evidence>